<dbReference type="InterPro" id="IPR035198">
    <property type="entry name" value="SU10_MCP"/>
</dbReference>
<dbReference type="EMBL" id="BART01032015">
    <property type="protein sequence ID" value="GAH18352.1"/>
    <property type="molecule type" value="Genomic_DNA"/>
</dbReference>
<dbReference type="Pfam" id="PF17236">
    <property type="entry name" value="SU10_MCP"/>
    <property type="match status" value="1"/>
</dbReference>
<evidence type="ECO:0000313" key="1">
    <source>
        <dbReference type="EMBL" id="GAH18352.1"/>
    </source>
</evidence>
<reference evidence="1" key="1">
    <citation type="journal article" date="2014" name="Front. Microbiol.">
        <title>High frequency of phylogenetically diverse reductive dehalogenase-homologous genes in deep subseafloor sedimentary metagenomes.</title>
        <authorList>
            <person name="Kawai M."/>
            <person name="Futagami T."/>
            <person name="Toyoda A."/>
            <person name="Takaki Y."/>
            <person name="Nishi S."/>
            <person name="Hori S."/>
            <person name="Arai W."/>
            <person name="Tsubouchi T."/>
            <person name="Morono Y."/>
            <person name="Uchiyama I."/>
            <person name="Ito T."/>
            <person name="Fujiyama A."/>
            <person name="Inagaki F."/>
            <person name="Takami H."/>
        </authorList>
    </citation>
    <scope>NUCLEOTIDE SEQUENCE</scope>
    <source>
        <strain evidence="1">Expedition CK06-06</strain>
    </source>
</reference>
<name>X1DDQ3_9ZZZZ</name>
<dbReference type="AlphaFoldDB" id="X1DDQ3"/>
<proteinExistence type="predicted"/>
<feature type="non-terminal residue" evidence="1">
    <location>
        <position position="1"/>
    </location>
</feature>
<sequence>SLSRLDLWDILLEVKRTKSIWCSTAFKAIVAQWAMSMTQYMQGTKEDGMVIDRIVCPAGTFDLVTVDLFDQDPYLMGTLFFVPDGGHLSYCPLEWAGSSLDIKYNPVSRDEVHAKEGEVYGVYGWEFNEEEAFGKFSGLHLAG</sequence>
<accession>X1DDQ3</accession>
<gene>
    <name evidence="1" type="ORF">S01H4_55465</name>
</gene>
<comment type="caution">
    <text evidence="1">The sequence shown here is derived from an EMBL/GenBank/DDBJ whole genome shotgun (WGS) entry which is preliminary data.</text>
</comment>
<organism evidence="1">
    <name type="scientific">marine sediment metagenome</name>
    <dbReference type="NCBI Taxonomy" id="412755"/>
    <lineage>
        <taxon>unclassified sequences</taxon>
        <taxon>metagenomes</taxon>
        <taxon>ecological metagenomes</taxon>
    </lineage>
</organism>
<protein>
    <submittedName>
        <fullName evidence="1">Uncharacterized protein</fullName>
    </submittedName>
</protein>